<evidence type="ECO:0000313" key="2">
    <source>
        <dbReference type="WBParaSite" id="ALUE_0001966501-mRNA-1"/>
    </source>
</evidence>
<reference evidence="2" key="1">
    <citation type="submission" date="2017-02" db="UniProtKB">
        <authorList>
            <consortium name="WormBaseParasite"/>
        </authorList>
    </citation>
    <scope>IDENTIFICATION</scope>
</reference>
<dbReference type="Proteomes" id="UP000036681">
    <property type="component" value="Unplaced"/>
</dbReference>
<proteinExistence type="predicted"/>
<accession>A0A0M3ILN7</accession>
<keyword evidence="1" id="KW-1185">Reference proteome</keyword>
<protein>
    <submittedName>
        <fullName evidence="2">Transposase</fullName>
    </submittedName>
</protein>
<organism evidence="1 2">
    <name type="scientific">Ascaris lumbricoides</name>
    <name type="common">Giant roundworm</name>
    <dbReference type="NCBI Taxonomy" id="6252"/>
    <lineage>
        <taxon>Eukaryota</taxon>
        <taxon>Metazoa</taxon>
        <taxon>Ecdysozoa</taxon>
        <taxon>Nematoda</taxon>
        <taxon>Chromadorea</taxon>
        <taxon>Rhabditida</taxon>
        <taxon>Spirurina</taxon>
        <taxon>Ascaridomorpha</taxon>
        <taxon>Ascaridoidea</taxon>
        <taxon>Ascarididae</taxon>
        <taxon>Ascaris</taxon>
    </lineage>
</organism>
<name>A0A0M3ILN7_ASCLU</name>
<sequence>MALSVAMVIRFPKGSRNIIAFRSPTFSDMTASVLLGIPLKHFVTTAAKQLIEWPSTPRKDFHFEAIET</sequence>
<evidence type="ECO:0000313" key="1">
    <source>
        <dbReference type="Proteomes" id="UP000036681"/>
    </source>
</evidence>
<dbReference type="AlphaFoldDB" id="A0A0M3ILN7"/>
<dbReference type="WBParaSite" id="ALUE_0001966501-mRNA-1">
    <property type="protein sequence ID" value="ALUE_0001966501-mRNA-1"/>
    <property type="gene ID" value="ALUE_0001966501"/>
</dbReference>